<dbReference type="Gene3D" id="3.30.1380.10">
    <property type="match status" value="1"/>
</dbReference>
<dbReference type="GO" id="GO:0004180">
    <property type="term" value="F:carboxypeptidase activity"/>
    <property type="evidence" value="ECO:0007669"/>
    <property type="project" value="UniProtKB-KW"/>
</dbReference>
<keyword evidence="3" id="KW-0378">Hydrolase</keyword>
<gene>
    <name evidence="3" type="ordered locus">Ferpe_1524</name>
</gene>
<dbReference type="SUPFAM" id="SSF55166">
    <property type="entry name" value="Hedgehog/DD-peptidase"/>
    <property type="match status" value="1"/>
</dbReference>
<keyword evidence="3" id="KW-0645">Protease</keyword>
<evidence type="ECO:0000313" key="3">
    <source>
        <dbReference type="EMBL" id="AFG35592.1"/>
    </source>
</evidence>
<keyword evidence="1" id="KW-0812">Transmembrane</keyword>
<dbReference type="EMBL" id="CP003260">
    <property type="protein sequence ID" value="AFG35592.1"/>
    <property type="molecule type" value="Genomic_DNA"/>
</dbReference>
<dbReference type="KEGG" id="fpe:Ferpe_1524"/>
<evidence type="ECO:0000313" key="4">
    <source>
        <dbReference type="Proteomes" id="UP000007384"/>
    </source>
</evidence>
<dbReference type="Proteomes" id="UP000007384">
    <property type="component" value="Chromosome"/>
</dbReference>
<dbReference type="AlphaFoldDB" id="H9UDJ9"/>
<keyword evidence="1" id="KW-0472">Membrane</keyword>
<evidence type="ECO:0000259" key="2">
    <source>
        <dbReference type="Pfam" id="PF13539"/>
    </source>
</evidence>
<protein>
    <submittedName>
        <fullName evidence="3">D-alanyl-D-alanine carboxypeptidase</fullName>
    </submittedName>
</protein>
<feature type="domain" description="Peptidase M15C" evidence="2">
    <location>
        <begin position="160"/>
        <end position="216"/>
    </location>
</feature>
<accession>H9UDJ9</accession>
<dbReference type="InterPro" id="IPR039561">
    <property type="entry name" value="Peptidase_M15C"/>
</dbReference>
<feature type="transmembrane region" description="Helical" evidence="1">
    <location>
        <begin position="54"/>
        <end position="75"/>
    </location>
</feature>
<keyword evidence="1" id="KW-1133">Transmembrane helix</keyword>
<dbReference type="eggNOG" id="COG1876">
    <property type="taxonomic scope" value="Bacteria"/>
</dbReference>
<dbReference type="RefSeq" id="WP_014452028.1">
    <property type="nucleotide sequence ID" value="NC_017095.1"/>
</dbReference>
<evidence type="ECO:0000256" key="1">
    <source>
        <dbReference type="SAM" id="Phobius"/>
    </source>
</evidence>
<dbReference type="STRING" id="771875.Ferpe_1524"/>
<sequence>MSPLFLIIIHSFVFNSFKYSLVGEYPIYVCIALSSFTNTNVGTAGTLNNAKSSLVVYTFALNMFGLVLIQSRYIFLGDDVERSLQKLRPEFRILVERFIESCKTAGIEVLIYNTYRRKEEQYALYLQGRAPLEVVNNARKKAGMPPISEKENKVVTMLKDSPHCHGLAVDFVPLIDGKAVWNNYTLWHKCGKIAESLGIEWGGSWKDFPDHPHLQMKNWRRYIK</sequence>
<dbReference type="CDD" id="cd14845">
    <property type="entry name" value="L-Ala-D-Glu_peptidase_like"/>
    <property type="match status" value="1"/>
</dbReference>
<name>H9UDJ9_FERPD</name>
<dbReference type="Pfam" id="PF13539">
    <property type="entry name" value="Peptidase_M15_4"/>
    <property type="match status" value="1"/>
</dbReference>
<dbReference type="HOGENOM" id="CLU_1233511_0_0_0"/>
<keyword evidence="4" id="KW-1185">Reference proteome</keyword>
<reference evidence="3" key="1">
    <citation type="submission" date="2012-03" db="EMBL/GenBank/DDBJ databases">
        <title>Complete sequence of Fervidobacterium pennivorans DSM 9078.</title>
        <authorList>
            <consortium name="US DOE Joint Genome Institute"/>
            <person name="Lucas S."/>
            <person name="Han J."/>
            <person name="Lapidus A."/>
            <person name="Cheng J.-F."/>
            <person name="Goodwin L."/>
            <person name="Pitluck S."/>
            <person name="Peters L."/>
            <person name="Ovchinnikova G."/>
            <person name="Lu M."/>
            <person name="Detter J.C."/>
            <person name="Han C."/>
            <person name="Tapia R."/>
            <person name="Land M."/>
            <person name="Hauser L."/>
            <person name="Kyrpides N."/>
            <person name="Ivanova N."/>
            <person name="Pagani I."/>
            <person name="Noll K.M."/>
            <person name="Woyke T."/>
        </authorList>
    </citation>
    <scope>NUCLEOTIDE SEQUENCE</scope>
    <source>
        <strain evidence="3">DSM 9078</strain>
    </source>
</reference>
<dbReference type="PATRIC" id="fig|771875.3.peg.1530"/>
<keyword evidence="3" id="KW-0121">Carboxypeptidase</keyword>
<dbReference type="InterPro" id="IPR009045">
    <property type="entry name" value="Zn_M74/Hedgehog-like"/>
</dbReference>
<proteinExistence type="predicted"/>
<organism evidence="3 4">
    <name type="scientific">Fervidobacterium pennivorans (strain DSM 9078 / Ven5)</name>
    <dbReference type="NCBI Taxonomy" id="771875"/>
    <lineage>
        <taxon>Bacteria</taxon>
        <taxon>Thermotogati</taxon>
        <taxon>Thermotogota</taxon>
        <taxon>Thermotogae</taxon>
        <taxon>Thermotogales</taxon>
        <taxon>Fervidobacteriaceae</taxon>
        <taxon>Fervidobacterium</taxon>
    </lineage>
</organism>